<reference evidence="10 11" key="1">
    <citation type="journal article" date="2017" name="ISME J.">
        <title>Energy and carbon metabolisms in a deep terrestrial subsurface fluid microbial community.</title>
        <authorList>
            <person name="Momper L."/>
            <person name="Jungbluth S.P."/>
            <person name="Lee M.D."/>
            <person name="Amend J.P."/>
        </authorList>
    </citation>
    <scope>NUCLEOTIDE SEQUENCE [LARGE SCALE GENOMIC DNA]</scope>
    <source>
        <strain evidence="10">SURF_26</strain>
    </source>
</reference>
<dbReference type="Proteomes" id="UP000266426">
    <property type="component" value="Unassembled WGS sequence"/>
</dbReference>
<keyword evidence="2" id="KW-1003">Cell membrane</keyword>
<evidence type="ECO:0000256" key="5">
    <source>
        <dbReference type="ARBA" id="ARBA00022692"/>
    </source>
</evidence>
<feature type="transmembrane region" description="Helical" evidence="8">
    <location>
        <begin position="262"/>
        <end position="285"/>
    </location>
</feature>
<keyword evidence="5 8" id="KW-0812">Transmembrane</keyword>
<dbReference type="GO" id="GO:0009103">
    <property type="term" value="P:lipopolysaccharide biosynthetic process"/>
    <property type="evidence" value="ECO:0007669"/>
    <property type="project" value="UniProtKB-ARBA"/>
</dbReference>
<organism evidence="10 11">
    <name type="scientific">Candidatus Auribacter fodinae</name>
    <dbReference type="NCBI Taxonomy" id="2093366"/>
    <lineage>
        <taxon>Bacteria</taxon>
        <taxon>Pseudomonadati</taxon>
        <taxon>Candidatus Auribacterota</taxon>
        <taxon>Candidatus Auribacteria</taxon>
        <taxon>Candidatus Auribacterales</taxon>
        <taxon>Candidatus Auribacteraceae</taxon>
        <taxon>Candidatus Auribacter</taxon>
    </lineage>
</organism>
<dbReference type="GO" id="GO:0010041">
    <property type="term" value="P:response to iron(III) ion"/>
    <property type="evidence" value="ECO:0007669"/>
    <property type="project" value="TreeGrafter"/>
</dbReference>
<dbReference type="PANTHER" id="PTHR33908">
    <property type="entry name" value="MANNOSYLTRANSFERASE YKCB-RELATED"/>
    <property type="match status" value="1"/>
</dbReference>
<feature type="transmembrane region" description="Helical" evidence="8">
    <location>
        <begin position="319"/>
        <end position="338"/>
    </location>
</feature>
<accession>A0A3A4QSW0</accession>
<feature type="transmembrane region" description="Helical" evidence="8">
    <location>
        <begin position="212"/>
        <end position="232"/>
    </location>
</feature>
<keyword evidence="7 8" id="KW-0472">Membrane</keyword>
<evidence type="ECO:0000256" key="4">
    <source>
        <dbReference type="ARBA" id="ARBA00022679"/>
    </source>
</evidence>
<feature type="transmembrane region" description="Helical" evidence="8">
    <location>
        <begin position="138"/>
        <end position="158"/>
    </location>
</feature>
<feature type="transmembrane region" description="Helical" evidence="8">
    <location>
        <begin position="170"/>
        <end position="200"/>
    </location>
</feature>
<dbReference type="EMBL" id="QZJZ01000086">
    <property type="protein sequence ID" value="RJP57070.1"/>
    <property type="molecule type" value="Genomic_DNA"/>
</dbReference>
<feature type="transmembrane region" description="Helical" evidence="8">
    <location>
        <begin position="390"/>
        <end position="408"/>
    </location>
</feature>
<name>A0A3A4QSW0_9BACT</name>
<evidence type="ECO:0000256" key="1">
    <source>
        <dbReference type="ARBA" id="ARBA00004651"/>
    </source>
</evidence>
<feature type="transmembrane region" description="Helical" evidence="8">
    <location>
        <begin position="91"/>
        <end position="108"/>
    </location>
</feature>
<proteinExistence type="predicted"/>
<feature type="transmembrane region" description="Helical" evidence="8">
    <location>
        <begin position="114"/>
        <end position="131"/>
    </location>
</feature>
<dbReference type="InterPro" id="IPR038731">
    <property type="entry name" value="RgtA/B/C-like"/>
</dbReference>
<keyword evidence="6 8" id="KW-1133">Transmembrane helix</keyword>
<feature type="transmembrane region" description="Helical" evidence="8">
    <location>
        <begin position="64"/>
        <end position="84"/>
    </location>
</feature>
<gene>
    <name evidence="10" type="ORF">C4541_10840</name>
</gene>
<dbReference type="GO" id="GO:0016763">
    <property type="term" value="F:pentosyltransferase activity"/>
    <property type="evidence" value="ECO:0007669"/>
    <property type="project" value="TreeGrafter"/>
</dbReference>
<sequence>MKSLTNKYLYLSLLLITGLGSFLLFYHLGARPLYNPDEGRYTQIACEMIDRNDWVEPRLYNLDYLAKPVLFYWLTIISFKIFGISEFAGRFMPALFALFGVIATFFFVKKVVDLRAAFFSALVLVVNFWYIQVGRFMVIDMVFSFFIISSLYLFYLGLTEKKHKKVYYPLFYASLALAFLTKGLACFFLTGIPICLHLIATGNIKGSTRKRYHLLGLFIFAVIAGSWLIHIIEREPEFLWLFIVHEHLSRFTSNDFEHQQPWFFYLVLTPLLLTPWTFFIGPLQLLFSKFKNDHKNLLLYLLFSGGGIILFFSVSKTKLPTYCVPALPFFCILIGTIWSKLSDELRTSISFYRKTLAGIIILFAISVGATIVALFFFGLIEAEFPIRNELLIASGIYAASAFACLFYLKKRSIIGIFYTLAVMMCFILIPVNNGLYNVVDKLYTTKYFAETLKPMLKSTDHVFIYGNPTHFYDLQYYLGHPVTLVGLKGELKPKYAEEDIEEDEIGAYIPDENFNSLLLNGKPFYCISRKKDLRRLNASMNINVEIVHENPLFVLFRSGKQQ</sequence>
<feature type="transmembrane region" description="Helical" evidence="8">
    <location>
        <begin position="415"/>
        <end position="436"/>
    </location>
</feature>
<protein>
    <submittedName>
        <fullName evidence="10">Glycosyltransferase family 39 protein</fullName>
    </submittedName>
</protein>
<dbReference type="AlphaFoldDB" id="A0A3A4QSW0"/>
<dbReference type="InterPro" id="IPR050297">
    <property type="entry name" value="LipidA_mod_glycosyltrf_83"/>
</dbReference>
<evidence type="ECO:0000256" key="8">
    <source>
        <dbReference type="SAM" id="Phobius"/>
    </source>
</evidence>
<feature type="transmembrane region" description="Helical" evidence="8">
    <location>
        <begin position="7"/>
        <end position="28"/>
    </location>
</feature>
<evidence type="ECO:0000256" key="6">
    <source>
        <dbReference type="ARBA" id="ARBA00022989"/>
    </source>
</evidence>
<dbReference type="GO" id="GO:0005886">
    <property type="term" value="C:plasma membrane"/>
    <property type="evidence" value="ECO:0007669"/>
    <property type="project" value="UniProtKB-SubCell"/>
</dbReference>
<keyword evidence="4 10" id="KW-0808">Transferase</keyword>
<dbReference type="PANTHER" id="PTHR33908:SF3">
    <property type="entry name" value="UNDECAPRENYL PHOSPHATE-ALPHA-4-AMINO-4-DEOXY-L-ARABINOSE ARABINOSYL TRANSFERASE"/>
    <property type="match status" value="1"/>
</dbReference>
<evidence type="ECO:0000313" key="11">
    <source>
        <dbReference type="Proteomes" id="UP000266426"/>
    </source>
</evidence>
<feature type="transmembrane region" description="Helical" evidence="8">
    <location>
        <begin position="359"/>
        <end position="378"/>
    </location>
</feature>
<dbReference type="Pfam" id="PF13231">
    <property type="entry name" value="PMT_2"/>
    <property type="match status" value="1"/>
</dbReference>
<evidence type="ECO:0000256" key="7">
    <source>
        <dbReference type="ARBA" id="ARBA00023136"/>
    </source>
</evidence>
<evidence type="ECO:0000256" key="2">
    <source>
        <dbReference type="ARBA" id="ARBA00022475"/>
    </source>
</evidence>
<evidence type="ECO:0000313" key="10">
    <source>
        <dbReference type="EMBL" id="RJP57070.1"/>
    </source>
</evidence>
<feature type="transmembrane region" description="Helical" evidence="8">
    <location>
        <begin position="297"/>
        <end position="313"/>
    </location>
</feature>
<feature type="domain" description="Glycosyltransferase RgtA/B/C/D-like" evidence="9">
    <location>
        <begin position="67"/>
        <end position="228"/>
    </location>
</feature>
<evidence type="ECO:0000256" key="3">
    <source>
        <dbReference type="ARBA" id="ARBA00022676"/>
    </source>
</evidence>
<evidence type="ECO:0000259" key="9">
    <source>
        <dbReference type="Pfam" id="PF13231"/>
    </source>
</evidence>
<keyword evidence="3" id="KW-0328">Glycosyltransferase</keyword>
<comment type="caution">
    <text evidence="10">The sequence shown here is derived from an EMBL/GenBank/DDBJ whole genome shotgun (WGS) entry which is preliminary data.</text>
</comment>
<comment type="subcellular location">
    <subcellularLocation>
        <location evidence="1">Cell membrane</location>
        <topology evidence="1">Multi-pass membrane protein</topology>
    </subcellularLocation>
</comment>